<keyword evidence="1" id="KW-0472">Membrane</keyword>
<feature type="transmembrane region" description="Helical" evidence="1">
    <location>
        <begin position="124"/>
        <end position="142"/>
    </location>
</feature>
<protein>
    <submittedName>
        <fullName evidence="2">Uncharacterized protein</fullName>
    </submittedName>
</protein>
<reference evidence="2" key="1">
    <citation type="journal article" date="2010" name="Nature">
        <title>The Dynamic genome of Hydra.</title>
        <authorList>
            <person name="Chapman J.A."/>
            <person name="Kirkness E.F."/>
            <person name="Simakov O."/>
            <person name="Hampson S.E."/>
            <person name="Mitros T."/>
            <person name="Weinmaier T."/>
            <person name="Rattei T."/>
            <person name="Balasubramanian P.G."/>
            <person name="Borman J."/>
            <person name="Busam D."/>
            <person name="Disbennett K."/>
            <person name="Pfannkoch C."/>
            <person name="Sumin N."/>
            <person name="Sutton G."/>
            <person name="Viswanathan L."/>
            <person name="Walenz B."/>
            <person name="Goodstein D.M."/>
            <person name="Hellsten U."/>
            <person name="Kawashima T."/>
            <person name="Prochnik S.E."/>
            <person name="Putnam N.H."/>
            <person name="Shu S."/>
            <person name="Blumberg B."/>
            <person name="Dana C.E."/>
            <person name="Gee L."/>
            <person name="Kibler D.F."/>
            <person name="Law L."/>
            <person name="Lindgens D."/>
            <person name="Martinez D.E."/>
            <person name="Peng J."/>
            <person name="Wigge P.A."/>
            <person name="Bertulat B."/>
            <person name="Guder C."/>
            <person name="Nakamura Y."/>
            <person name="Ozbek S."/>
            <person name="Watanabe H."/>
            <person name="Khalturin K."/>
            <person name="Hemmrich G."/>
            <person name="Franke A."/>
            <person name="Augustin R."/>
            <person name="Fraune S."/>
            <person name="Hayakawa E."/>
            <person name="Hayakawa S."/>
            <person name="Hirose M."/>
            <person name="Hwang J."/>
            <person name="Ikeo K."/>
            <person name="Nishimiya-Fujisawa C."/>
            <person name="Ogura A."/>
            <person name="Takahashi T."/>
            <person name="Steinmetz P.R."/>
            <person name="Zhang X."/>
            <person name="Aufschnaiter R."/>
            <person name="Eder M.K."/>
            <person name="Gorny A.K."/>
            <person name="Salvenmoser W."/>
            <person name="Heimberg A.M."/>
            <person name="Wheeler B.M."/>
            <person name="Peterson K.J."/>
            <person name="Boettger A."/>
            <person name="Tischler P."/>
            <person name="Wolf A."/>
            <person name="Gojobori T."/>
            <person name="Remington K.A."/>
            <person name="Strausberg R.L."/>
            <person name="Venter J."/>
            <person name="Technau U."/>
            <person name="Hobmayer B."/>
            <person name="Bosch T.C."/>
            <person name="Holstein T.W."/>
            <person name="Fujisawa T."/>
            <person name="Bode H.R."/>
            <person name="David C.N."/>
            <person name="Rokhsar D.S."/>
            <person name="Steele R.E."/>
        </authorList>
    </citation>
    <scope>NUCLEOTIDE SEQUENCE</scope>
</reference>
<evidence type="ECO:0000313" key="2">
    <source>
        <dbReference type="EMBL" id="CBA31710.1"/>
    </source>
</evidence>
<feature type="transmembrane region" description="Helical" evidence="1">
    <location>
        <begin position="93"/>
        <end position="118"/>
    </location>
</feature>
<keyword evidence="1" id="KW-0812">Transmembrane</keyword>
<organism evidence="2">
    <name type="scientific">Curvibacter symbiont subsp. Hydra magnipapillata</name>
    <dbReference type="NCBI Taxonomy" id="667019"/>
    <lineage>
        <taxon>Bacteria</taxon>
        <taxon>Pseudomonadati</taxon>
        <taxon>Pseudomonadota</taxon>
        <taxon>Betaproteobacteria</taxon>
        <taxon>Burkholderiales</taxon>
        <taxon>Comamonadaceae</taxon>
        <taxon>Curvibacter</taxon>
    </lineage>
</organism>
<gene>
    <name evidence="2" type="ORF">Csp_D28480</name>
</gene>
<name>C9YE42_CURXX</name>
<proteinExistence type="predicted"/>
<sequence length="161" mass="17938">MLHYVLHAGSVPWQDQLLYAGLIIAVIAAVFFGLWWRKRASRPQQGDFAALVQQGNVAEALEAQAQSPLADAADAWQETRHTMENVKTGVERFLALIWSLLSGLLFLISVSAVIGFAWDFPAVNWSLLAFYGVLGVVTGWFTRVQWRDFRGRKYTPPSSAA</sequence>
<evidence type="ECO:0000256" key="1">
    <source>
        <dbReference type="SAM" id="Phobius"/>
    </source>
</evidence>
<dbReference type="EMBL" id="FN543107">
    <property type="protein sequence ID" value="CBA31710.1"/>
    <property type="molecule type" value="Genomic_DNA"/>
</dbReference>
<feature type="transmembrane region" description="Helical" evidence="1">
    <location>
        <begin position="17"/>
        <end position="36"/>
    </location>
</feature>
<accession>C9YE42</accession>
<dbReference type="AlphaFoldDB" id="C9YE42"/>
<keyword evidence="1" id="KW-1133">Transmembrane helix</keyword>